<evidence type="ECO:0000313" key="12">
    <source>
        <dbReference type="Proteomes" id="UP001500279"/>
    </source>
</evidence>
<keyword evidence="3" id="KW-0808">Transferase</keyword>
<evidence type="ECO:0000313" key="11">
    <source>
        <dbReference type="EMBL" id="GAA0745719.1"/>
    </source>
</evidence>
<evidence type="ECO:0000256" key="6">
    <source>
        <dbReference type="ARBA" id="ARBA00022833"/>
    </source>
</evidence>
<comment type="catalytic activity">
    <reaction evidence="7">
        <text>adenosine + H2O + H(+) = inosine + NH4(+)</text>
        <dbReference type="Rhea" id="RHEA:24408"/>
        <dbReference type="ChEBI" id="CHEBI:15377"/>
        <dbReference type="ChEBI" id="CHEBI:15378"/>
        <dbReference type="ChEBI" id="CHEBI:16335"/>
        <dbReference type="ChEBI" id="CHEBI:17596"/>
        <dbReference type="ChEBI" id="CHEBI:28938"/>
        <dbReference type="EC" id="3.5.4.4"/>
    </reaction>
    <physiologicalReaction direction="left-to-right" evidence="7">
        <dbReference type="Rhea" id="RHEA:24409"/>
    </physiologicalReaction>
</comment>
<comment type="catalytic activity">
    <reaction evidence="9">
        <text>S-methyl-5'-thioadenosine + phosphate = 5-(methylsulfanyl)-alpha-D-ribose 1-phosphate + adenine</text>
        <dbReference type="Rhea" id="RHEA:11852"/>
        <dbReference type="ChEBI" id="CHEBI:16708"/>
        <dbReference type="ChEBI" id="CHEBI:17509"/>
        <dbReference type="ChEBI" id="CHEBI:43474"/>
        <dbReference type="ChEBI" id="CHEBI:58533"/>
        <dbReference type="EC" id="2.4.2.28"/>
    </reaction>
    <physiologicalReaction direction="left-to-right" evidence="9">
        <dbReference type="Rhea" id="RHEA:11853"/>
    </physiologicalReaction>
</comment>
<organism evidence="11 12">
    <name type="scientific">Ideonella azotifigens</name>
    <dbReference type="NCBI Taxonomy" id="513160"/>
    <lineage>
        <taxon>Bacteria</taxon>
        <taxon>Pseudomonadati</taxon>
        <taxon>Pseudomonadota</taxon>
        <taxon>Betaproteobacteria</taxon>
        <taxon>Burkholderiales</taxon>
        <taxon>Sphaerotilaceae</taxon>
        <taxon>Ideonella</taxon>
    </lineage>
</organism>
<keyword evidence="12" id="KW-1185">Reference proteome</keyword>
<keyword evidence="6" id="KW-0862">Zinc</keyword>
<evidence type="ECO:0000256" key="9">
    <source>
        <dbReference type="ARBA" id="ARBA00049893"/>
    </source>
</evidence>
<dbReference type="Gene3D" id="3.60.140.10">
    <property type="entry name" value="CNF1/YfiH-like putative cysteine hydrolases"/>
    <property type="match status" value="1"/>
</dbReference>
<evidence type="ECO:0000256" key="1">
    <source>
        <dbReference type="ARBA" id="ARBA00000553"/>
    </source>
</evidence>
<dbReference type="Pfam" id="PF02578">
    <property type="entry name" value="Cu-oxidase_4"/>
    <property type="match status" value="1"/>
</dbReference>
<evidence type="ECO:0000256" key="8">
    <source>
        <dbReference type="ARBA" id="ARBA00048968"/>
    </source>
</evidence>
<evidence type="ECO:0000256" key="4">
    <source>
        <dbReference type="ARBA" id="ARBA00022723"/>
    </source>
</evidence>
<dbReference type="SUPFAM" id="SSF64438">
    <property type="entry name" value="CNF1/YfiH-like putative cysteine hydrolases"/>
    <property type="match status" value="1"/>
</dbReference>
<comment type="caution">
    <text evidence="11">The sequence shown here is derived from an EMBL/GenBank/DDBJ whole genome shotgun (WGS) entry which is preliminary data.</text>
</comment>
<dbReference type="EMBL" id="BAAAEW010000006">
    <property type="protein sequence ID" value="GAA0745719.1"/>
    <property type="molecule type" value="Genomic_DNA"/>
</dbReference>
<proteinExistence type="inferred from homology"/>
<dbReference type="PANTHER" id="PTHR30616:SF2">
    <property type="entry name" value="PURINE NUCLEOSIDE PHOSPHORYLASE LACC1"/>
    <property type="match status" value="1"/>
</dbReference>
<dbReference type="InterPro" id="IPR038371">
    <property type="entry name" value="Cu_polyphenol_OxRdtase_sf"/>
</dbReference>
<evidence type="ECO:0000256" key="10">
    <source>
        <dbReference type="RuleBase" id="RU361274"/>
    </source>
</evidence>
<reference evidence="11 12" key="1">
    <citation type="journal article" date="2019" name="Int. J. Syst. Evol. Microbiol.">
        <title>The Global Catalogue of Microorganisms (GCM) 10K type strain sequencing project: providing services to taxonomists for standard genome sequencing and annotation.</title>
        <authorList>
            <consortium name="The Broad Institute Genomics Platform"/>
            <consortium name="The Broad Institute Genome Sequencing Center for Infectious Disease"/>
            <person name="Wu L."/>
            <person name="Ma J."/>
        </authorList>
    </citation>
    <scope>NUCLEOTIDE SEQUENCE [LARGE SCALE GENOMIC DNA]</scope>
    <source>
        <strain evidence="11 12">JCM 15503</strain>
    </source>
</reference>
<dbReference type="PANTHER" id="PTHR30616">
    <property type="entry name" value="UNCHARACTERIZED PROTEIN YFIH"/>
    <property type="match status" value="1"/>
</dbReference>
<evidence type="ECO:0000256" key="5">
    <source>
        <dbReference type="ARBA" id="ARBA00022801"/>
    </source>
</evidence>
<comment type="catalytic activity">
    <reaction evidence="8">
        <text>adenosine + phosphate = alpha-D-ribose 1-phosphate + adenine</text>
        <dbReference type="Rhea" id="RHEA:27642"/>
        <dbReference type="ChEBI" id="CHEBI:16335"/>
        <dbReference type="ChEBI" id="CHEBI:16708"/>
        <dbReference type="ChEBI" id="CHEBI:43474"/>
        <dbReference type="ChEBI" id="CHEBI:57720"/>
        <dbReference type="EC" id="2.4.2.1"/>
    </reaction>
    <physiologicalReaction direction="left-to-right" evidence="8">
        <dbReference type="Rhea" id="RHEA:27643"/>
    </physiologicalReaction>
</comment>
<evidence type="ECO:0000256" key="3">
    <source>
        <dbReference type="ARBA" id="ARBA00022679"/>
    </source>
</evidence>
<dbReference type="InterPro" id="IPR011324">
    <property type="entry name" value="Cytotoxic_necrot_fac-like_cat"/>
</dbReference>
<comment type="catalytic activity">
    <reaction evidence="1">
        <text>inosine + phosphate = alpha-D-ribose 1-phosphate + hypoxanthine</text>
        <dbReference type="Rhea" id="RHEA:27646"/>
        <dbReference type="ChEBI" id="CHEBI:17368"/>
        <dbReference type="ChEBI" id="CHEBI:17596"/>
        <dbReference type="ChEBI" id="CHEBI:43474"/>
        <dbReference type="ChEBI" id="CHEBI:57720"/>
        <dbReference type="EC" id="2.4.2.1"/>
    </reaction>
    <physiologicalReaction direction="left-to-right" evidence="1">
        <dbReference type="Rhea" id="RHEA:27647"/>
    </physiologicalReaction>
</comment>
<keyword evidence="4" id="KW-0479">Metal-binding</keyword>
<dbReference type="InterPro" id="IPR003730">
    <property type="entry name" value="Cu_polyphenol_OxRdtase"/>
</dbReference>
<accession>A0ABN1JSC4</accession>
<dbReference type="CDD" id="cd16833">
    <property type="entry name" value="YfiH"/>
    <property type="match status" value="1"/>
</dbReference>
<dbReference type="NCBIfam" id="TIGR00726">
    <property type="entry name" value="peptidoglycan editing factor PgeF"/>
    <property type="match status" value="1"/>
</dbReference>
<protein>
    <recommendedName>
        <fullName evidence="10">Purine nucleoside phosphorylase</fullName>
    </recommendedName>
</protein>
<evidence type="ECO:0000256" key="7">
    <source>
        <dbReference type="ARBA" id="ARBA00047989"/>
    </source>
</evidence>
<sequence length="266" mass="28173">MTDSIWLHASGLPAEAAGLMSTRAGGVSLGPWASLNLRPPGLRGDNLDVPESIWRNQQRFAAALGGAKPVYLDQVHGTRVVHLRAGETPVDAQGRSTEFWQADASITTERGLACTVLVADCLPVLFSAPQGRAVGAAHAGWRGLAGGVLQATLAALCEAAGCKPSEVTTWLGACIGPQRFEVGDEVRIAFGAEPGDPCFRSVATPEGLPPKWWADLPGLARRRLRAAGVQQIGGGQWCTASDAVRFYSYRRDTGVTGRHAAAIWRR</sequence>
<gene>
    <name evidence="11" type="primary">pgeF</name>
    <name evidence="11" type="ORF">GCM10009107_12330</name>
</gene>
<keyword evidence="5" id="KW-0378">Hydrolase</keyword>
<evidence type="ECO:0000256" key="2">
    <source>
        <dbReference type="ARBA" id="ARBA00007353"/>
    </source>
</evidence>
<comment type="similarity">
    <text evidence="2 10">Belongs to the purine nucleoside phosphorylase YfiH/LACC1 family.</text>
</comment>
<name>A0ABN1JSC4_9BURK</name>
<dbReference type="Proteomes" id="UP001500279">
    <property type="component" value="Unassembled WGS sequence"/>
</dbReference>